<dbReference type="InterPro" id="IPR003599">
    <property type="entry name" value="Ig_sub"/>
</dbReference>
<dbReference type="InterPro" id="IPR013783">
    <property type="entry name" value="Ig-like_fold"/>
</dbReference>
<evidence type="ECO:0000313" key="4">
    <source>
        <dbReference type="Proteomes" id="UP000261600"/>
    </source>
</evidence>
<dbReference type="Ensembl" id="ENSMALT00000007499.1">
    <property type="protein sequence ID" value="ENSMALP00000007348.1"/>
    <property type="gene ID" value="ENSMALG00000005216.1"/>
</dbReference>
<evidence type="ECO:0000256" key="1">
    <source>
        <dbReference type="ARBA" id="ARBA00023319"/>
    </source>
</evidence>
<reference evidence="3" key="1">
    <citation type="submission" date="2025-08" db="UniProtKB">
        <authorList>
            <consortium name="Ensembl"/>
        </authorList>
    </citation>
    <scope>IDENTIFICATION</scope>
</reference>
<dbReference type="InterPro" id="IPR013106">
    <property type="entry name" value="Ig_V-set"/>
</dbReference>
<dbReference type="AlphaFoldDB" id="A0A3Q3IQN5"/>
<organism evidence="3 4">
    <name type="scientific">Monopterus albus</name>
    <name type="common">Swamp eel</name>
    <dbReference type="NCBI Taxonomy" id="43700"/>
    <lineage>
        <taxon>Eukaryota</taxon>
        <taxon>Metazoa</taxon>
        <taxon>Chordata</taxon>
        <taxon>Craniata</taxon>
        <taxon>Vertebrata</taxon>
        <taxon>Euteleostomi</taxon>
        <taxon>Actinopterygii</taxon>
        <taxon>Neopterygii</taxon>
        <taxon>Teleostei</taxon>
        <taxon>Neoteleostei</taxon>
        <taxon>Acanthomorphata</taxon>
        <taxon>Anabantaria</taxon>
        <taxon>Synbranchiformes</taxon>
        <taxon>Synbranchidae</taxon>
        <taxon>Monopterus</taxon>
    </lineage>
</organism>
<accession>A0A3Q3IQN5</accession>
<dbReference type="Proteomes" id="UP000261600">
    <property type="component" value="Unplaced"/>
</dbReference>
<dbReference type="InterPro" id="IPR036179">
    <property type="entry name" value="Ig-like_dom_sf"/>
</dbReference>
<dbReference type="SMART" id="SM00409">
    <property type="entry name" value="IG"/>
    <property type="match status" value="1"/>
</dbReference>
<dbReference type="InterPro" id="IPR007110">
    <property type="entry name" value="Ig-like_dom"/>
</dbReference>
<proteinExistence type="predicted"/>
<evidence type="ECO:0000313" key="3">
    <source>
        <dbReference type="Ensembl" id="ENSMALP00000007348.1"/>
    </source>
</evidence>
<sequence length="109" mass="12307">NFHISDKTTTLLYVFVSVSSESKDQIKLTQPRAVSSALGASVTINCKTSHDVHVYSSYPCLHWYQQKDRETPKLGSYSGTDFTLTISRVQTEDAGVYYCQQSNSWPFTQ</sequence>
<feature type="domain" description="Ig-like" evidence="2">
    <location>
        <begin position="24"/>
        <end position="109"/>
    </location>
</feature>
<keyword evidence="1" id="KW-0393">Immunoglobulin domain</keyword>
<reference evidence="3" key="2">
    <citation type="submission" date="2025-09" db="UniProtKB">
        <authorList>
            <consortium name="Ensembl"/>
        </authorList>
    </citation>
    <scope>IDENTIFICATION</scope>
</reference>
<dbReference type="InterPro" id="IPR013151">
    <property type="entry name" value="Immunoglobulin_dom"/>
</dbReference>
<dbReference type="PANTHER" id="PTHR23267">
    <property type="entry name" value="IMMUNOGLOBULIN LIGHT CHAIN"/>
    <property type="match status" value="1"/>
</dbReference>
<dbReference type="InterPro" id="IPR050150">
    <property type="entry name" value="IgV_Light_Chain"/>
</dbReference>
<dbReference type="SMART" id="SM00406">
    <property type="entry name" value="IGv"/>
    <property type="match status" value="1"/>
</dbReference>
<dbReference type="SUPFAM" id="SSF48726">
    <property type="entry name" value="Immunoglobulin"/>
    <property type="match status" value="1"/>
</dbReference>
<keyword evidence="4" id="KW-1185">Reference proteome</keyword>
<dbReference type="Pfam" id="PF00047">
    <property type="entry name" value="ig"/>
    <property type="match status" value="1"/>
</dbReference>
<dbReference type="STRING" id="43700.ENSMALP00000007348"/>
<protein>
    <recommendedName>
        <fullName evidence="2">Ig-like domain-containing protein</fullName>
    </recommendedName>
</protein>
<dbReference type="Gene3D" id="2.60.40.10">
    <property type="entry name" value="Immunoglobulins"/>
    <property type="match status" value="2"/>
</dbReference>
<name>A0A3Q3IQN5_MONAL</name>
<dbReference type="PROSITE" id="PS50835">
    <property type="entry name" value="IG_LIKE"/>
    <property type="match status" value="1"/>
</dbReference>
<evidence type="ECO:0000259" key="2">
    <source>
        <dbReference type="PROSITE" id="PS50835"/>
    </source>
</evidence>